<dbReference type="SUPFAM" id="SSF88723">
    <property type="entry name" value="PIN domain-like"/>
    <property type="match status" value="1"/>
</dbReference>
<dbReference type="Pfam" id="PF01850">
    <property type="entry name" value="PIN"/>
    <property type="match status" value="1"/>
</dbReference>
<dbReference type="PANTHER" id="PTHR36173:SF2">
    <property type="entry name" value="RIBONUCLEASE VAPC16"/>
    <property type="match status" value="1"/>
</dbReference>
<evidence type="ECO:0000259" key="1">
    <source>
        <dbReference type="Pfam" id="PF01850"/>
    </source>
</evidence>
<evidence type="ECO:0000313" key="3">
    <source>
        <dbReference type="Proteomes" id="UP000198836"/>
    </source>
</evidence>
<dbReference type="PANTHER" id="PTHR36173">
    <property type="entry name" value="RIBONUCLEASE VAPC16-RELATED"/>
    <property type="match status" value="1"/>
</dbReference>
<dbReference type="Proteomes" id="UP000198836">
    <property type="component" value="Unassembled WGS sequence"/>
</dbReference>
<feature type="domain" description="PIN" evidence="1">
    <location>
        <begin position="4"/>
        <end position="119"/>
    </location>
</feature>
<gene>
    <name evidence="2" type="ORF">SAMN04488511_10465</name>
</gene>
<reference evidence="3" key="1">
    <citation type="submission" date="2016-10" db="EMBL/GenBank/DDBJ databases">
        <authorList>
            <person name="Varghese N."/>
            <person name="Submissions S."/>
        </authorList>
    </citation>
    <scope>NUCLEOTIDE SEQUENCE [LARGE SCALE GENOMIC DNA]</scope>
    <source>
        <strain evidence="3">DSM 18130</strain>
    </source>
</reference>
<dbReference type="STRING" id="332999.SAMN04488511_10465"/>
<accession>A0A1I0SXH5</accession>
<dbReference type="InterPro" id="IPR002716">
    <property type="entry name" value="PIN_dom"/>
</dbReference>
<keyword evidence="3" id="KW-1185">Reference proteome</keyword>
<dbReference type="InterPro" id="IPR052919">
    <property type="entry name" value="TA_system_RNase"/>
</dbReference>
<dbReference type="InterPro" id="IPR041705">
    <property type="entry name" value="PIN_Sll0205"/>
</dbReference>
<protein>
    <submittedName>
        <fullName evidence="2">PIN domain nuclease, a component of toxin-antitoxin system (PIN domain)</fullName>
    </submittedName>
</protein>
<name>A0A1I0SXH5_9SPHI</name>
<proteinExistence type="predicted"/>
<dbReference type="EMBL" id="FOJM01000004">
    <property type="protein sequence ID" value="SFA44255.1"/>
    <property type="molecule type" value="Genomic_DNA"/>
</dbReference>
<organism evidence="2 3">
    <name type="scientific">Pedobacter suwonensis</name>
    <dbReference type="NCBI Taxonomy" id="332999"/>
    <lineage>
        <taxon>Bacteria</taxon>
        <taxon>Pseudomonadati</taxon>
        <taxon>Bacteroidota</taxon>
        <taxon>Sphingobacteriia</taxon>
        <taxon>Sphingobacteriales</taxon>
        <taxon>Sphingobacteriaceae</taxon>
        <taxon>Pedobacter</taxon>
    </lineage>
</organism>
<dbReference type="RefSeq" id="WP_090981561.1">
    <property type="nucleotide sequence ID" value="NZ_FOJM01000004.1"/>
</dbReference>
<dbReference type="InterPro" id="IPR029060">
    <property type="entry name" value="PIN-like_dom_sf"/>
</dbReference>
<evidence type="ECO:0000313" key="2">
    <source>
        <dbReference type="EMBL" id="SFA44255.1"/>
    </source>
</evidence>
<dbReference type="CDD" id="cd09872">
    <property type="entry name" value="PIN_Sll0205-like"/>
    <property type="match status" value="1"/>
</dbReference>
<dbReference type="OrthoDB" id="9798990at2"/>
<dbReference type="AlphaFoldDB" id="A0A1I0SXH5"/>
<dbReference type="Gene3D" id="3.40.50.1010">
    <property type="entry name" value="5'-nuclease"/>
    <property type="match status" value="1"/>
</dbReference>
<sequence length="128" mass="14941">MRLLLDTHIFISLINEDRNLNKSTIDSIIDFENEKFISIASLWEIIIKLNIGKLIITRNLEEMYEVISNFGISVLNIQKQHLDQYLALPLIHKDPFDRLIIAQALADELTLITDDQYIVNYPNLKLFN</sequence>